<dbReference type="InterPro" id="IPR056948">
    <property type="entry name" value="PNGaseA_N"/>
</dbReference>
<evidence type="ECO:0000259" key="2">
    <source>
        <dbReference type="Pfam" id="PF12222"/>
    </source>
</evidence>
<feature type="domain" description="Peptide N-acetyl-beta-D-glucosaminyl asparaginase amidase A N-terminal" evidence="2">
    <location>
        <begin position="64"/>
        <end position="393"/>
    </location>
</feature>
<accession>A0A835IRM1</accession>
<dbReference type="AlphaFoldDB" id="A0A835IRM1"/>
<comment type="caution">
    <text evidence="3">The sequence shown here is derived from an EMBL/GenBank/DDBJ whole genome shotgun (WGS) entry which is preliminary data.</text>
</comment>
<evidence type="ECO:0000256" key="1">
    <source>
        <dbReference type="SAM" id="SignalP"/>
    </source>
</evidence>
<proteinExistence type="predicted"/>
<reference evidence="3 4" key="1">
    <citation type="submission" date="2020-10" db="EMBL/GenBank/DDBJ databases">
        <title>The Coptis chinensis genome and diversification of protoberbering-type alkaloids.</title>
        <authorList>
            <person name="Wang B."/>
            <person name="Shu S."/>
            <person name="Song C."/>
            <person name="Liu Y."/>
        </authorList>
    </citation>
    <scope>NUCLEOTIDE SEQUENCE [LARGE SCALE GENOMIC DNA]</scope>
    <source>
        <strain evidence="3">HL-2020</strain>
        <tissue evidence="3">Leaf</tissue>
    </source>
</reference>
<dbReference type="Pfam" id="PF25156">
    <property type="entry name" value="PNGase_A_C"/>
    <property type="match status" value="1"/>
</dbReference>
<dbReference type="OrthoDB" id="339900at2759"/>
<name>A0A835IRM1_9MAGN</name>
<evidence type="ECO:0000313" key="4">
    <source>
        <dbReference type="Proteomes" id="UP000631114"/>
    </source>
</evidence>
<dbReference type="InterPro" id="IPR021102">
    <property type="entry name" value="PNGase_A"/>
</dbReference>
<dbReference type="Pfam" id="PF12222">
    <property type="entry name" value="PNGaseA"/>
    <property type="match status" value="1"/>
</dbReference>
<gene>
    <name evidence="3" type="ORF">IFM89_031112</name>
</gene>
<feature type="chain" id="PRO_5032622262" description="Peptide N-acetyl-beta-D-glucosaminyl asparaginase amidase A N-terminal domain-containing protein" evidence="1">
    <location>
        <begin position="26"/>
        <end position="606"/>
    </location>
</feature>
<sequence>MGASSFLAFFTFSVILVYQPFTSNANFHKTKLLRSQLLLSQNAKRDIPITKYFQVTKPIKLPKTKPCSTLVLQHDFGYTYGKPPVLANYNPPKKCPSQNFSKIILEWKATCKGRQFDRIFGVWLGGVEIFRSCTAEPRATGIVWSVEKDITRYSSLLKNPQTLAVYLGNLVDSTYTGIYHVNVTFHFYPAELEQHFHGFNRHFGNLESGYDSSADLVLPISRNLPLNDGQWFLVQNSTDVQLKEFTIPRNAYRAVLEVYVSFHQNDEFWFGNPPNDYIVANNLTGLAGNGPFREVLISLDGKAVGAVYPFTVIYTGGVNPLLWRPITGIGSFDLPSYDIEVTPFLGRILDGMEHKFGFGVTNALDVWYIDANLHIWLDSKSVETKGTLIEYKSPTPAVSLVSNFSGLDGTFLTKASRSIYSSGWVESSHGKVVTHSFQEFSFTNFMRMGKNGSLQIVSQTINSNCSIDSKLPSHIYKARLFQNSPFYLYNENVDQGNGSYTSIANVSLGYNEESFLGQSRFGFLASSLKNVQNGQGSIVVKGNLVTSGLGSTQQVYNYDGTGGCFSRNVSSSNYTILYDKSGNHCSGSKRHSSGYLFGRWRPFLAV</sequence>
<protein>
    <recommendedName>
        <fullName evidence="2">Peptide N-acetyl-beta-D-glucosaminyl asparaginase amidase A N-terminal domain-containing protein</fullName>
    </recommendedName>
</protein>
<evidence type="ECO:0000313" key="3">
    <source>
        <dbReference type="EMBL" id="KAF9622309.1"/>
    </source>
</evidence>
<keyword evidence="1" id="KW-0732">Signal</keyword>
<organism evidence="3 4">
    <name type="scientific">Coptis chinensis</name>
    <dbReference type="NCBI Taxonomy" id="261450"/>
    <lineage>
        <taxon>Eukaryota</taxon>
        <taxon>Viridiplantae</taxon>
        <taxon>Streptophyta</taxon>
        <taxon>Embryophyta</taxon>
        <taxon>Tracheophyta</taxon>
        <taxon>Spermatophyta</taxon>
        <taxon>Magnoliopsida</taxon>
        <taxon>Ranunculales</taxon>
        <taxon>Ranunculaceae</taxon>
        <taxon>Coptidoideae</taxon>
        <taxon>Coptis</taxon>
    </lineage>
</organism>
<keyword evidence="4" id="KW-1185">Reference proteome</keyword>
<dbReference type="Proteomes" id="UP000631114">
    <property type="component" value="Unassembled WGS sequence"/>
</dbReference>
<dbReference type="PANTHER" id="PTHR31104">
    <property type="entry name" value="PEPTIDE-N4-(N-ACETYL-BETA-GLUCOSAMINYL)ASPARAGINE AMIDASE A PROTEIN"/>
    <property type="match status" value="1"/>
</dbReference>
<feature type="signal peptide" evidence="1">
    <location>
        <begin position="1"/>
        <end position="25"/>
    </location>
</feature>
<dbReference type="EMBL" id="JADFTS010000002">
    <property type="protein sequence ID" value="KAF9622309.1"/>
    <property type="molecule type" value="Genomic_DNA"/>
</dbReference>